<dbReference type="Proteomes" id="UP000321393">
    <property type="component" value="Unassembled WGS sequence"/>
</dbReference>
<feature type="domain" description="Reverse transcriptase Ty1/copia-type" evidence="2">
    <location>
        <begin position="85"/>
        <end position="152"/>
    </location>
</feature>
<sequence length="211" mass="23848">MMILFLILWQGYAPKAGAYLNQPQITSLLSLALRRFCEIALSERDGQTPPVPLTASFSEPTFCPSPQLKVKSELAKGKEEKVGTASRVAKGLTQRYGLDYEEALIYLTPVAKIQSLRLLLSIAANRDWPLFQLDVPNAFLNGDLEAEVYMSAISRLMSNFEQERSTSVEAKQRTGPRICDRSEEPNHCQILFSFPFVLPRFLPVRRTHSFH</sequence>
<comment type="caution">
    <text evidence="3">The sequence shown here is derived from an EMBL/GenBank/DDBJ whole genome shotgun (WGS) entry which is preliminary data.</text>
</comment>
<evidence type="ECO:0000313" key="3">
    <source>
        <dbReference type="EMBL" id="KAA0036661.1"/>
    </source>
</evidence>
<evidence type="ECO:0000256" key="1">
    <source>
        <dbReference type="SAM" id="SignalP"/>
    </source>
</evidence>
<keyword evidence="3" id="KW-0418">Kinase</keyword>
<reference evidence="3 4" key="1">
    <citation type="submission" date="2019-08" db="EMBL/GenBank/DDBJ databases">
        <title>Draft genome sequences of two oriental melons (Cucumis melo L. var makuwa).</title>
        <authorList>
            <person name="Kwon S.-Y."/>
        </authorList>
    </citation>
    <scope>NUCLEOTIDE SEQUENCE [LARGE SCALE GENOMIC DNA]</scope>
    <source>
        <strain evidence="4">cv. SW 3</strain>
        <tissue evidence="3">Leaf</tissue>
    </source>
</reference>
<dbReference type="GO" id="GO:0016301">
    <property type="term" value="F:kinase activity"/>
    <property type="evidence" value="ECO:0007669"/>
    <property type="project" value="UniProtKB-KW"/>
</dbReference>
<dbReference type="InterPro" id="IPR013103">
    <property type="entry name" value="RVT_2"/>
</dbReference>
<proteinExistence type="predicted"/>
<feature type="chain" id="PRO_5022753694" evidence="1">
    <location>
        <begin position="19"/>
        <end position="211"/>
    </location>
</feature>
<dbReference type="STRING" id="1194695.A0A5A7T528"/>
<dbReference type="EMBL" id="SSTE01019431">
    <property type="protein sequence ID" value="KAA0036661.1"/>
    <property type="molecule type" value="Genomic_DNA"/>
</dbReference>
<organism evidence="3 4">
    <name type="scientific">Cucumis melo var. makuwa</name>
    <name type="common">Oriental melon</name>
    <dbReference type="NCBI Taxonomy" id="1194695"/>
    <lineage>
        <taxon>Eukaryota</taxon>
        <taxon>Viridiplantae</taxon>
        <taxon>Streptophyta</taxon>
        <taxon>Embryophyta</taxon>
        <taxon>Tracheophyta</taxon>
        <taxon>Spermatophyta</taxon>
        <taxon>Magnoliopsida</taxon>
        <taxon>eudicotyledons</taxon>
        <taxon>Gunneridae</taxon>
        <taxon>Pentapetalae</taxon>
        <taxon>rosids</taxon>
        <taxon>fabids</taxon>
        <taxon>Cucurbitales</taxon>
        <taxon>Cucurbitaceae</taxon>
        <taxon>Benincaseae</taxon>
        <taxon>Cucumis</taxon>
    </lineage>
</organism>
<name>A0A5A7T528_CUCMM</name>
<dbReference type="Pfam" id="PF07727">
    <property type="entry name" value="RVT_2"/>
    <property type="match status" value="1"/>
</dbReference>
<evidence type="ECO:0000313" key="4">
    <source>
        <dbReference type="Proteomes" id="UP000321393"/>
    </source>
</evidence>
<protein>
    <submittedName>
        <fullName evidence="3">Cysteine-rich RLK (Receptor-like protein kinase) 8</fullName>
    </submittedName>
</protein>
<gene>
    <name evidence="3" type="ORF">E6C27_scaffold43296G00030</name>
</gene>
<evidence type="ECO:0000259" key="2">
    <source>
        <dbReference type="Pfam" id="PF07727"/>
    </source>
</evidence>
<feature type="signal peptide" evidence="1">
    <location>
        <begin position="1"/>
        <end position="18"/>
    </location>
</feature>
<accession>A0A5A7T528</accession>
<keyword evidence="3" id="KW-0808">Transferase</keyword>
<keyword evidence="1" id="KW-0732">Signal</keyword>
<dbReference type="AlphaFoldDB" id="A0A5A7T528"/>